<organism evidence="2 3">
    <name type="scientific">Solanum stoloniferum</name>
    <dbReference type="NCBI Taxonomy" id="62892"/>
    <lineage>
        <taxon>Eukaryota</taxon>
        <taxon>Viridiplantae</taxon>
        <taxon>Streptophyta</taxon>
        <taxon>Embryophyta</taxon>
        <taxon>Tracheophyta</taxon>
        <taxon>Spermatophyta</taxon>
        <taxon>Magnoliopsida</taxon>
        <taxon>eudicotyledons</taxon>
        <taxon>Gunneridae</taxon>
        <taxon>Pentapetalae</taxon>
        <taxon>asterids</taxon>
        <taxon>lamiids</taxon>
        <taxon>Solanales</taxon>
        <taxon>Solanaceae</taxon>
        <taxon>Solanoideae</taxon>
        <taxon>Solaneae</taxon>
        <taxon>Solanum</taxon>
    </lineage>
</organism>
<sequence length="518" mass="57494">MLREFQALEANRTWDIVPLPPHKKAISCKWVYKIKKKSDGSIERYKARLVVRGDTQKAGLDYTETFSPVVKFTTIKCLLALAVKFSWTVYQLDVNNAFLHGDLDEEVYMKIPPGLDVSSSSPSHSPLVCQLKKSLYGLKQASRQWFAKLSSALISKGFSSSLNDYSLCTKCSGSSTVIIVVYVDDILLVGNDVPELNSLKSFLDSQFRIKDLGDVHYFLGFEVSTVSQGVVLHQHKYTKELLAEFHCSSVSSVLAPLELNHRLSLDSGDLLSDPSTCRRLVGKLNFLQHTRPDISFAVQHLSQFLNAPRSAQFHVGLHVLRYLAKEPDRGILLNNSQDFTLQAYSDSDWAACPTSRKSVTGFYITMGGSPISWKSKKQPTVSLSSYAEAEYRALRKLVAEITWLVRLLADLGAPVSLPVPIHCDNQSAISIAKNPVAHERTKHIVLDCHFVREKLATGLISLHYVHTGSQLVDILPKTLSGVHHQFLLSKLGVLSPSSLREGVGLYDPIDTGPIDNSS</sequence>
<dbReference type="Pfam" id="PF07727">
    <property type="entry name" value="RVT_2"/>
    <property type="match status" value="1"/>
</dbReference>
<proteinExistence type="predicted"/>
<keyword evidence="3" id="KW-1185">Reference proteome</keyword>
<dbReference type="PANTHER" id="PTHR11439:SF470">
    <property type="entry name" value="CYSTEINE-RICH RLK (RECEPTOR-LIKE PROTEIN KINASE) 8"/>
    <property type="match status" value="1"/>
</dbReference>
<evidence type="ECO:0000313" key="2">
    <source>
        <dbReference type="EMBL" id="KAL3367407.1"/>
    </source>
</evidence>
<accession>A0ABD2UHM0</accession>
<protein>
    <recommendedName>
        <fullName evidence="1">Reverse transcriptase Ty1/copia-type domain-containing protein</fullName>
    </recommendedName>
</protein>
<reference evidence="2 3" key="1">
    <citation type="submission" date="2024-05" db="EMBL/GenBank/DDBJ databases">
        <title>De novo assembly of an allotetraploid wild potato.</title>
        <authorList>
            <person name="Hosaka A.J."/>
        </authorList>
    </citation>
    <scope>NUCLEOTIDE SEQUENCE [LARGE SCALE GENOMIC DNA]</scope>
    <source>
        <tissue evidence="2">Young leaves</tissue>
    </source>
</reference>
<evidence type="ECO:0000259" key="1">
    <source>
        <dbReference type="Pfam" id="PF07727"/>
    </source>
</evidence>
<dbReference type="AlphaFoldDB" id="A0ABD2UHM0"/>
<name>A0ABD2UHM0_9SOLN</name>
<dbReference type="PANTHER" id="PTHR11439">
    <property type="entry name" value="GAG-POL-RELATED RETROTRANSPOSON"/>
    <property type="match status" value="1"/>
</dbReference>
<dbReference type="InterPro" id="IPR043502">
    <property type="entry name" value="DNA/RNA_pol_sf"/>
</dbReference>
<dbReference type="CDD" id="cd09272">
    <property type="entry name" value="RNase_HI_RT_Ty1"/>
    <property type="match status" value="1"/>
</dbReference>
<gene>
    <name evidence="2" type="ORF">AABB24_011907</name>
</gene>
<comment type="caution">
    <text evidence="2">The sequence shown here is derived from an EMBL/GenBank/DDBJ whole genome shotgun (WGS) entry which is preliminary data.</text>
</comment>
<dbReference type="EMBL" id="JBJKTR010000006">
    <property type="protein sequence ID" value="KAL3367407.1"/>
    <property type="molecule type" value="Genomic_DNA"/>
</dbReference>
<dbReference type="Proteomes" id="UP001627284">
    <property type="component" value="Unassembled WGS sequence"/>
</dbReference>
<dbReference type="SUPFAM" id="SSF56672">
    <property type="entry name" value="DNA/RNA polymerases"/>
    <property type="match status" value="1"/>
</dbReference>
<feature type="domain" description="Reverse transcriptase Ty1/copia-type" evidence="1">
    <location>
        <begin position="11"/>
        <end position="257"/>
    </location>
</feature>
<dbReference type="InterPro" id="IPR013103">
    <property type="entry name" value="RVT_2"/>
</dbReference>
<evidence type="ECO:0000313" key="3">
    <source>
        <dbReference type="Proteomes" id="UP001627284"/>
    </source>
</evidence>